<proteinExistence type="predicted"/>
<sequence>MNKIEFNFNELELGTVLGHNNPASEPITMDYVYFGSSDDDMADVIKTICDCIFKFAPFGVAYMIRHTDIVFATLYHMGIPGNDKSYQLIKAIICIVANEWNAINLYRLAEIKSNPLDIFYTIDYADGIRVYSSSVNKDNKKMFMLKCSNVEEYYYIKTANEYTCSTGFDVSFKLYKMYLIDTDDPHDERESILDGVYNSAKSEFSCFGMKFHSVFKEEGEYVVADLDKYGLPFSAQSIAVLMAKIYKFKTSMQKYDESYCDEWAIGMYMDESIVMDTKSYRYKEEETEE</sequence>
<organism evidence="1">
    <name type="scientific">Myoviridae sp. ctwwN25</name>
    <dbReference type="NCBI Taxonomy" id="2825209"/>
    <lineage>
        <taxon>Viruses</taxon>
        <taxon>Duplodnaviria</taxon>
        <taxon>Heunggongvirae</taxon>
        <taxon>Uroviricota</taxon>
        <taxon>Caudoviricetes</taxon>
    </lineage>
</organism>
<protein>
    <submittedName>
        <fullName evidence="1">Uncharacterized protein</fullName>
    </submittedName>
</protein>
<dbReference type="EMBL" id="BK015472">
    <property type="protein sequence ID" value="DAE08685.1"/>
    <property type="molecule type" value="Genomic_DNA"/>
</dbReference>
<accession>A0A8S5PQ83</accession>
<name>A0A8S5PQ83_9CAUD</name>
<evidence type="ECO:0000313" key="1">
    <source>
        <dbReference type="EMBL" id="DAE08685.1"/>
    </source>
</evidence>
<reference evidence="1" key="1">
    <citation type="journal article" date="2021" name="Proc. Natl. Acad. Sci. U.S.A.">
        <title>A Catalog of Tens of Thousands of Viruses from Human Metagenomes Reveals Hidden Associations with Chronic Diseases.</title>
        <authorList>
            <person name="Tisza M.J."/>
            <person name="Buck C.B."/>
        </authorList>
    </citation>
    <scope>NUCLEOTIDE SEQUENCE</scope>
    <source>
        <strain evidence="1">CtwwN25</strain>
    </source>
</reference>